<dbReference type="RefSeq" id="WP_146827274.1">
    <property type="nucleotide sequence ID" value="NZ_BAAAYQ010000001.1"/>
</dbReference>
<evidence type="ECO:0000256" key="3">
    <source>
        <dbReference type="ARBA" id="ARBA00012257"/>
    </source>
</evidence>
<proteinExistence type="predicted"/>
<comment type="pathway">
    <text evidence="2">Purine metabolism; urate degradation; (S)-allantoin from urate: step 3/3.</text>
</comment>
<dbReference type="EMBL" id="BJZQ01000007">
    <property type="protein sequence ID" value="GEO89394.1"/>
    <property type="molecule type" value="Genomic_DNA"/>
</dbReference>
<accession>A0A512HVC0</accession>
<feature type="region of interest" description="Disordered" evidence="7">
    <location>
        <begin position="66"/>
        <end position="93"/>
    </location>
</feature>
<dbReference type="NCBIfam" id="TIGR03180">
    <property type="entry name" value="UraD_2"/>
    <property type="match status" value="1"/>
</dbReference>
<evidence type="ECO:0000313" key="10">
    <source>
        <dbReference type="Proteomes" id="UP000321769"/>
    </source>
</evidence>
<dbReference type="PANTHER" id="PTHR43466">
    <property type="entry name" value="2-OXO-4-HYDROXY-4-CARBOXY-5-UREIDOIMIDAZOLINE DECARBOXYLASE-RELATED"/>
    <property type="match status" value="1"/>
</dbReference>
<dbReference type="GO" id="GO:0019628">
    <property type="term" value="P:urate catabolic process"/>
    <property type="evidence" value="ECO:0007669"/>
    <property type="project" value="TreeGrafter"/>
</dbReference>
<comment type="catalytic activity">
    <reaction evidence="1">
        <text>5-hydroxy-2-oxo-4-ureido-2,5-dihydro-1H-imidazole-5-carboxylate + H(+) = (S)-allantoin + CO2</text>
        <dbReference type="Rhea" id="RHEA:26301"/>
        <dbReference type="ChEBI" id="CHEBI:15378"/>
        <dbReference type="ChEBI" id="CHEBI:15678"/>
        <dbReference type="ChEBI" id="CHEBI:16526"/>
        <dbReference type="ChEBI" id="CHEBI:58639"/>
        <dbReference type="EC" id="4.1.1.97"/>
    </reaction>
</comment>
<evidence type="ECO:0000313" key="9">
    <source>
        <dbReference type="EMBL" id="GEO89394.1"/>
    </source>
</evidence>
<comment type="caution">
    <text evidence="9">The sequence shown here is derived from an EMBL/GenBank/DDBJ whole genome shotgun (WGS) entry which is preliminary data.</text>
</comment>
<evidence type="ECO:0000259" key="8">
    <source>
        <dbReference type="Pfam" id="PF09349"/>
    </source>
</evidence>
<keyword evidence="5" id="KW-0210">Decarboxylase</keyword>
<dbReference type="GO" id="GO:0006144">
    <property type="term" value="P:purine nucleobase metabolic process"/>
    <property type="evidence" value="ECO:0007669"/>
    <property type="project" value="UniProtKB-KW"/>
</dbReference>
<keyword evidence="4" id="KW-0659">Purine metabolism</keyword>
<dbReference type="InterPro" id="IPR036778">
    <property type="entry name" value="OHCU_decarboxylase_sf"/>
</dbReference>
<dbReference type="SUPFAM" id="SSF158694">
    <property type="entry name" value="UraD-Like"/>
    <property type="match status" value="1"/>
</dbReference>
<dbReference type="InterPro" id="IPR018020">
    <property type="entry name" value="OHCU_decarboxylase"/>
</dbReference>
<feature type="compositionally biased region" description="Basic and acidic residues" evidence="7">
    <location>
        <begin position="66"/>
        <end position="75"/>
    </location>
</feature>
<evidence type="ECO:0000256" key="7">
    <source>
        <dbReference type="SAM" id="MobiDB-lite"/>
    </source>
</evidence>
<feature type="domain" description="Oxo-4-hydroxy-4-carboxy-5-ureidoimidazoline decarboxylase" evidence="8">
    <location>
        <begin position="8"/>
        <end position="159"/>
    </location>
</feature>
<dbReference type="AlphaFoldDB" id="A0A512HVC0"/>
<reference evidence="9 10" key="1">
    <citation type="submission" date="2019-07" db="EMBL/GenBank/DDBJ databases">
        <title>Whole genome shotgun sequence of Aeromicrobium flavum NBRC 107625.</title>
        <authorList>
            <person name="Hosoyama A."/>
            <person name="Uohara A."/>
            <person name="Ohji S."/>
            <person name="Ichikawa N."/>
        </authorList>
    </citation>
    <scope>NUCLEOTIDE SEQUENCE [LARGE SCALE GENOMIC DNA]</scope>
    <source>
        <strain evidence="9 10">NBRC 107625</strain>
    </source>
</reference>
<dbReference type="Proteomes" id="UP000321769">
    <property type="component" value="Unassembled WGS sequence"/>
</dbReference>
<dbReference type="EC" id="4.1.1.97" evidence="3"/>
<dbReference type="GO" id="GO:0051997">
    <property type="term" value="F:2-oxo-4-hydroxy-4-carboxy-5-ureidoimidazoline decarboxylase activity"/>
    <property type="evidence" value="ECO:0007669"/>
    <property type="project" value="UniProtKB-EC"/>
</dbReference>
<protein>
    <recommendedName>
        <fullName evidence="3">2-oxo-4-hydroxy-4-carboxy-5-ureidoimidazoline decarboxylase</fullName>
        <ecNumber evidence="3">4.1.1.97</ecNumber>
    </recommendedName>
</protein>
<dbReference type="Gene3D" id="1.10.3330.10">
    <property type="entry name" value="Oxo-4-hydroxy-4-carboxy-5-ureidoimidazoline decarboxylase"/>
    <property type="match status" value="1"/>
</dbReference>
<evidence type="ECO:0000256" key="4">
    <source>
        <dbReference type="ARBA" id="ARBA00022631"/>
    </source>
</evidence>
<gene>
    <name evidence="9" type="ORF">AFL01nite_17210</name>
</gene>
<dbReference type="InterPro" id="IPR017595">
    <property type="entry name" value="OHCU_decarboxylase-2"/>
</dbReference>
<evidence type="ECO:0000256" key="1">
    <source>
        <dbReference type="ARBA" id="ARBA00001163"/>
    </source>
</evidence>
<evidence type="ECO:0000256" key="6">
    <source>
        <dbReference type="ARBA" id="ARBA00023239"/>
    </source>
</evidence>
<sequence length="163" mass="17367">MDITTFDAADAATASALVRTCAKVDSWVAAVVAGRPYGTVDAVLAQADALASGWGAAEVAEALADHPRIGEKPHGDGASAELSRSEQSGVDTDRDTAVRLAAGNRRYERRFDRIFLVRAAGRSAEEILQHLERRLENDPETELAVTAGQLREIAALRLEGILS</sequence>
<dbReference type="NCBIfam" id="NF010372">
    <property type="entry name" value="PRK13798.1"/>
    <property type="match status" value="1"/>
</dbReference>
<dbReference type="Pfam" id="PF09349">
    <property type="entry name" value="OHCU_decarbox"/>
    <property type="match status" value="1"/>
</dbReference>
<evidence type="ECO:0000256" key="2">
    <source>
        <dbReference type="ARBA" id="ARBA00004754"/>
    </source>
</evidence>
<keyword evidence="10" id="KW-1185">Reference proteome</keyword>
<evidence type="ECO:0000256" key="5">
    <source>
        <dbReference type="ARBA" id="ARBA00022793"/>
    </source>
</evidence>
<organism evidence="9 10">
    <name type="scientific">Aeromicrobium flavum</name>
    <dbReference type="NCBI Taxonomy" id="416568"/>
    <lineage>
        <taxon>Bacteria</taxon>
        <taxon>Bacillati</taxon>
        <taxon>Actinomycetota</taxon>
        <taxon>Actinomycetes</taxon>
        <taxon>Propionibacteriales</taxon>
        <taxon>Nocardioidaceae</taxon>
        <taxon>Aeromicrobium</taxon>
    </lineage>
</organism>
<dbReference type="OrthoDB" id="5243781at2"/>
<dbReference type="PANTHER" id="PTHR43466:SF1">
    <property type="entry name" value="2-OXO-4-HYDROXY-4-CARBOXY-5-UREIDOIMIDAZOLINE DECARBOXYLASE-RELATED"/>
    <property type="match status" value="1"/>
</dbReference>
<name>A0A512HVC0_9ACTN</name>
<keyword evidence="6" id="KW-0456">Lyase</keyword>